<name>A0A4U3M890_ENTFL</name>
<organism evidence="1 2">
    <name type="scientific">Enterococcus faecalis</name>
    <name type="common">Streptococcus faecalis</name>
    <dbReference type="NCBI Taxonomy" id="1351"/>
    <lineage>
        <taxon>Bacteria</taxon>
        <taxon>Bacillati</taxon>
        <taxon>Bacillota</taxon>
        <taxon>Bacilli</taxon>
        <taxon>Lactobacillales</taxon>
        <taxon>Enterococcaceae</taxon>
        <taxon>Enterococcus</taxon>
    </lineage>
</organism>
<dbReference type="AlphaFoldDB" id="A0A4U3M890"/>
<comment type="caution">
    <text evidence="1">The sequence shown here is derived from an EMBL/GenBank/DDBJ whole genome shotgun (WGS) entry which is preliminary data.</text>
</comment>
<dbReference type="Proteomes" id="UP000305511">
    <property type="component" value="Unassembled WGS sequence"/>
</dbReference>
<dbReference type="RefSeq" id="WP_137274143.1">
    <property type="nucleotide sequence ID" value="NZ_SIYF01000230.1"/>
</dbReference>
<protein>
    <submittedName>
        <fullName evidence="1">Uncharacterized protein</fullName>
    </submittedName>
</protein>
<gene>
    <name evidence="1" type="ORF">EY666_10045</name>
</gene>
<proteinExistence type="predicted"/>
<dbReference type="EMBL" id="SIYF01000230">
    <property type="protein sequence ID" value="TKK84770.1"/>
    <property type="molecule type" value="Genomic_DNA"/>
</dbReference>
<evidence type="ECO:0000313" key="1">
    <source>
        <dbReference type="EMBL" id="TKK84770.1"/>
    </source>
</evidence>
<evidence type="ECO:0000313" key="2">
    <source>
        <dbReference type="Proteomes" id="UP000305511"/>
    </source>
</evidence>
<sequence>MMKNIKRTAGLYLFHIRLEELQEIEKLYFSKNIAAKKIIEQEKEALMNKQAYILYPVQTWQLYFYSRYRLKSLRMSTLKQRIEAKIKK</sequence>
<accession>A0A4U3M890</accession>
<reference evidence="1 2" key="1">
    <citation type="submission" date="2019-02" db="EMBL/GenBank/DDBJ databases">
        <title>Bacteria dissemination in different level of health care in South Africa: the effectiveness of infections prevention and control.</title>
        <authorList>
            <person name="Shobo C."/>
            <person name="Amoako D.G."/>
            <person name="Allam M."/>
            <person name="Ismail A."/>
            <person name="Bester L.A."/>
            <person name="Essack S.Y."/>
        </authorList>
    </citation>
    <scope>NUCLEOTIDE SEQUENCE [LARGE SCALE GENOMIC DNA]</scope>
    <source>
        <strain evidence="1 2">2SIL2</strain>
    </source>
</reference>